<reference evidence="2" key="1">
    <citation type="journal article" date="2018" name="Genome Biol.">
        <title>SKESA: strategic k-mer extension for scrupulous assemblies.</title>
        <authorList>
            <person name="Souvorov A."/>
            <person name="Agarwala R."/>
            <person name="Lipman D.J."/>
        </authorList>
    </citation>
    <scope>NUCLEOTIDE SEQUENCE [LARGE SCALE GENOMIC DNA]</scope>
    <source>
        <strain evidence="2">1839</strain>
    </source>
</reference>
<evidence type="ECO:0008006" key="3">
    <source>
        <dbReference type="Google" id="ProtNLM"/>
    </source>
</evidence>
<accession>A0A765TAJ6</accession>
<comment type="caution">
    <text evidence="2">The sequence shown here is derived from an EMBL/GenBank/DDBJ whole genome shotgun (WGS) entry which is preliminary data.</text>
</comment>
<sequence length="78" mass="9083">MTHMIFRHGDMKKWKGVGYDFEIVKAEEIQEYLDAGWFAHPDDLLKDIAEPEPEQEEKQRKKLGRKPKAAADEPDNEG</sequence>
<proteinExistence type="predicted"/>
<evidence type="ECO:0000256" key="1">
    <source>
        <dbReference type="SAM" id="MobiDB-lite"/>
    </source>
</evidence>
<dbReference type="EMBL" id="DAAYTU010000062">
    <property type="protein sequence ID" value="HAG5773046.1"/>
    <property type="molecule type" value="Genomic_DNA"/>
</dbReference>
<feature type="region of interest" description="Disordered" evidence="1">
    <location>
        <begin position="46"/>
        <end position="78"/>
    </location>
</feature>
<protein>
    <recommendedName>
        <fullName evidence="3">Bacteriophage protein</fullName>
    </recommendedName>
</protein>
<evidence type="ECO:0000313" key="2">
    <source>
        <dbReference type="EMBL" id="HAG5773046.1"/>
    </source>
</evidence>
<name>A0A765TAJ6_ECOLX</name>
<gene>
    <name evidence="2" type="ORF">GGB84_004844</name>
</gene>
<reference evidence="2" key="2">
    <citation type="submission" date="2020-02" db="EMBL/GenBank/DDBJ databases">
        <authorList>
            <consortium name="NCBI Pathogen Detection Project"/>
        </authorList>
    </citation>
    <scope>NUCLEOTIDE SEQUENCE</scope>
    <source>
        <strain evidence="2">1839</strain>
    </source>
</reference>
<organism evidence="2">
    <name type="scientific">Escherichia coli</name>
    <dbReference type="NCBI Taxonomy" id="562"/>
    <lineage>
        <taxon>Bacteria</taxon>
        <taxon>Pseudomonadati</taxon>
        <taxon>Pseudomonadota</taxon>
        <taxon>Gammaproteobacteria</taxon>
        <taxon>Enterobacterales</taxon>
        <taxon>Enterobacteriaceae</taxon>
        <taxon>Escherichia</taxon>
    </lineage>
</organism>
<dbReference type="AlphaFoldDB" id="A0A765TAJ6"/>